<evidence type="ECO:0000256" key="14">
    <source>
        <dbReference type="SAM" id="Phobius"/>
    </source>
</evidence>
<dbReference type="PROSITE" id="PS51751">
    <property type="entry name" value="EXPERA"/>
    <property type="match status" value="1"/>
</dbReference>
<dbReference type="GO" id="GO:0005783">
    <property type="term" value="C:endoplasmic reticulum"/>
    <property type="evidence" value="ECO:0007669"/>
    <property type="project" value="TreeGrafter"/>
</dbReference>
<keyword evidence="3" id="KW-0444">Lipid biosynthesis</keyword>
<dbReference type="InterPro" id="IPR007905">
    <property type="entry name" value="EBP"/>
</dbReference>
<evidence type="ECO:0000256" key="7">
    <source>
        <dbReference type="ARBA" id="ARBA00023011"/>
    </source>
</evidence>
<reference evidence="16 17" key="1">
    <citation type="submission" date="2018-08" db="EMBL/GenBank/DDBJ databases">
        <title>Genome and evolution of the arbuscular mycorrhizal fungus Diversispora epigaea (formerly Glomus versiforme) and its bacterial endosymbionts.</title>
        <authorList>
            <person name="Sun X."/>
            <person name="Fei Z."/>
            <person name="Harrison M."/>
        </authorList>
    </citation>
    <scope>NUCLEOTIDE SEQUENCE [LARGE SCALE GENOMIC DNA]</scope>
    <source>
        <strain evidence="16 17">IT104</strain>
    </source>
</reference>
<feature type="transmembrane region" description="Helical" evidence="14">
    <location>
        <begin position="192"/>
        <end position="211"/>
    </location>
</feature>
<evidence type="ECO:0000256" key="2">
    <source>
        <dbReference type="ARBA" id="ARBA00008337"/>
    </source>
</evidence>
<evidence type="ECO:0000259" key="15">
    <source>
        <dbReference type="PROSITE" id="PS51751"/>
    </source>
</evidence>
<keyword evidence="6 13" id="KW-1133">Transmembrane helix</keyword>
<dbReference type="GO" id="GO:0016020">
    <property type="term" value="C:membrane"/>
    <property type="evidence" value="ECO:0007669"/>
    <property type="project" value="UniProtKB-SubCell"/>
</dbReference>
<comment type="similarity">
    <text evidence="2">Belongs to the EBP family.</text>
</comment>
<proteinExistence type="inferred from homology"/>
<evidence type="ECO:0000256" key="3">
    <source>
        <dbReference type="ARBA" id="ARBA00022516"/>
    </source>
</evidence>
<comment type="caution">
    <text evidence="16">The sequence shown here is derived from an EMBL/GenBank/DDBJ whole genome shotgun (WGS) entry which is preliminary data.</text>
</comment>
<gene>
    <name evidence="16" type="ORF">Glove_508g9</name>
</gene>
<evidence type="ECO:0000256" key="9">
    <source>
        <dbReference type="ARBA" id="ARBA00023136"/>
    </source>
</evidence>
<keyword evidence="17" id="KW-1185">Reference proteome</keyword>
<evidence type="ECO:0000256" key="6">
    <source>
        <dbReference type="ARBA" id="ARBA00022989"/>
    </source>
</evidence>
<feature type="transmembrane region" description="Helical" evidence="14">
    <location>
        <begin position="73"/>
        <end position="97"/>
    </location>
</feature>
<evidence type="ECO:0000256" key="8">
    <source>
        <dbReference type="ARBA" id="ARBA00023098"/>
    </source>
</evidence>
<protein>
    <recommendedName>
        <fullName evidence="15">EXPERA domain-containing protein</fullName>
    </recommendedName>
</protein>
<feature type="transmembrane region" description="Helical" evidence="14">
    <location>
        <begin position="109"/>
        <end position="129"/>
    </location>
</feature>
<evidence type="ECO:0000256" key="10">
    <source>
        <dbReference type="ARBA" id="ARBA00023166"/>
    </source>
</evidence>
<evidence type="ECO:0000256" key="11">
    <source>
        <dbReference type="ARBA" id="ARBA00023221"/>
    </source>
</evidence>
<dbReference type="Pfam" id="PF05241">
    <property type="entry name" value="EBP"/>
    <property type="match status" value="1"/>
</dbReference>
<keyword evidence="5" id="KW-0752">Steroid biosynthesis</keyword>
<evidence type="ECO:0000256" key="5">
    <source>
        <dbReference type="ARBA" id="ARBA00022955"/>
    </source>
</evidence>
<accession>A0A397GIF8</accession>
<sequence>MEAWDYLADVLNYMVFFKDTKSTAVEDNIITEAATTKTSVVENVITTTLQATLPTHSYYPITLELPNFVEPTYSYVSILTMFALSIATIITISSIIIFKKSITTNNKLIFIWMNITGYIHLIVESYFALFHDKIVEDTTILGETWKQYALGDSRYLTSDANVVIIERITAMVMGPLALLTSIGIYKSWPSRHLLQLTLSIGQIYGLVLYYWTTIFEGSPHSRPEAFYFWFYFVGINAIWFIVPSICMIQSWMFLSNVISDNIKRKSKKSL</sequence>
<organism evidence="16 17">
    <name type="scientific">Diversispora epigaea</name>
    <dbReference type="NCBI Taxonomy" id="1348612"/>
    <lineage>
        <taxon>Eukaryota</taxon>
        <taxon>Fungi</taxon>
        <taxon>Fungi incertae sedis</taxon>
        <taxon>Mucoromycota</taxon>
        <taxon>Glomeromycotina</taxon>
        <taxon>Glomeromycetes</taxon>
        <taxon>Diversisporales</taxon>
        <taxon>Diversisporaceae</taxon>
        <taxon>Diversispora</taxon>
    </lineage>
</organism>
<feature type="transmembrane region" description="Helical" evidence="14">
    <location>
        <begin position="164"/>
        <end position="185"/>
    </location>
</feature>
<keyword evidence="10" id="KW-1207">Sterol metabolism</keyword>
<comment type="subcellular location">
    <subcellularLocation>
        <location evidence="1">Membrane</location>
        <topology evidence="1">Multi-pass membrane protein</topology>
    </subcellularLocation>
</comment>
<evidence type="ECO:0000256" key="1">
    <source>
        <dbReference type="ARBA" id="ARBA00004141"/>
    </source>
</evidence>
<dbReference type="InterPro" id="IPR033118">
    <property type="entry name" value="EXPERA"/>
</dbReference>
<dbReference type="EMBL" id="PQFF01000440">
    <property type="protein sequence ID" value="RHZ49949.1"/>
    <property type="molecule type" value="Genomic_DNA"/>
</dbReference>
<feature type="transmembrane region" description="Helical" evidence="14">
    <location>
        <begin position="226"/>
        <end position="254"/>
    </location>
</feature>
<feature type="domain" description="EXPERA" evidence="15">
    <location>
        <begin position="105"/>
        <end position="247"/>
    </location>
</feature>
<dbReference type="GO" id="GO:0047750">
    <property type="term" value="F:cholestenol delta-isomerase activity"/>
    <property type="evidence" value="ECO:0007669"/>
    <property type="project" value="InterPro"/>
</dbReference>
<dbReference type="PANTHER" id="PTHR14207">
    <property type="entry name" value="STEROL ISOMERASE"/>
    <property type="match status" value="1"/>
</dbReference>
<dbReference type="OrthoDB" id="58557at2759"/>
<dbReference type="GO" id="GO:0004769">
    <property type="term" value="F:steroid Delta-isomerase activity"/>
    <property type="evidence" value="ECO:0007669"/>
    <property type="project" value="TreeGrafter"/>
</dbReference>
<keyword evidence="4 13" id="KW-0812">Transmembrane</keyword>
<dbReference type="GO" id="GO:0016126">
    <property type="term" value="P:sterol biosynthetic process"/>
    <property type="evidence" value="ECO:0007669"/>
    <property type="project" value="UniProtKB-KW"/>
</dbReference>
<keyword evidence="11" id="KW-0753">Steroid metabolism</keyword>
<dbReference type="STRING" id="1348612.A0A397GIF8"/>
<evidence type="ECO:0000256" key="13">
    <source>
        <dbReference type="PROSITE-ProRule" id="PRU01087"/>
    </source>
</evidence>
<evidence type="ECO:0000256" key="4">
    <source>
        <dbReference type="ARBA" id="ARBA00022692"/>
    </source>
</evidence>
<dbReference type="AlphaFoldDB" id="A0A397GIF8"/>
<dbReference type="Proteomes" id="UP000266861">
    <property type="component" value="Unassembled WGS sequence"/>
</dbReference>
<dbReference type="PANTHER" id="PTHR14207:SF0">
    <property type="entry name" value="3-BETA-HYDROXYSTEROID-DELTA(8),DELTA(7)-ISOMERASE"/>
    <property type="match status" value="1"/>
</dbReference>
<evidence type="ECO:0000313" key="16">
    <source>
        <dbReference type="EMBL" id="RHZ49949.1"/>
    </source>
</evidence>
<keyword evidence="9 13" id="KW-0472">Membrane</keyword>
<evidence type="ECO:0000313" key="17">
    <source>
        <dbReference type="Proteomes" id="UP000266861"/>
    </source>
</evidence>
<evidence type="ECO:0000256" key="12">
    <source>
        <dbReference type="ARBA" id="ARBA00023235"/>
    </source>
</evidence>
<keyword evidence="12" id="KW-0413">Isomerase</keyword>
<dbReference type="GO" id="GO:0000247">
    <property type="term" value="F:C-8 sterol isomerase activity"/>
    <property type="evidence" value="ECO:0007669"/>
    <property type="project" value="TreeGrafter"/>
</dbReference>
<keyword evidence="7" id="KW-0756">Sterol biosynthesis</keyword>
<name>A0A397GIF8_9GLOM</name>
<keyword evidence="8" id="KW-0443">Lipid metabolism</keyword>